<organism evidence="2 3">
    <name type="scientific">Leptospira noguchii str. 2007001578</name>
    <dbReference type="NCBI Taxonomy" id="1049974"/>
    <lineage>
        <taxon>Bacteria</taxon>
        <taxon>Pseudomonadati</taxon>
        <taxon>Spirochaetota</taxon>
        <taxon>Spirochaetia</taxon>
        <taxon>Leptospirales</taxon>
        <taxon>Leptospiraceae</taxon>
        <taxon>Leptospira</taxon>
    </lineage>
</organism>
<evidence type="ECO:0000256" key="1">
    <source>
        <dbReference type="SAM" id="Phobius"/>
    </source>
</evidence>
<accession>A0ABP2TCL5</accession>
<comment type="caution">
    <text evidence="2">The sequence shown here is derived from an EMBL/GenBank/DDBJ whole genome shotgun (WGS) entry which is preliminary data.</text>
</comment>
<gene>
    <name evidence="2" type="ORF">LEP1GSC035_1928</name>
</gene>
<keyword evidence="1" id="KW-0812">Transmembrane</keyword>
<evidence type="ECO:0000313" key="2">
    <source>
        <dbReference type="EMBL" id="EMN02007.1"/>
    </source>
</evidence>
<keyword evidence="1" id="KW-0472">Membrane</keyword>
<reference evidence="2 3" key="1">
    <citation type="submission" date="2013-01" db="EMBL/GenBank/DDBJ databases">
        <authorList>
            <person name="Harkins D.M."/>
            <person name="Durkin A.S."/>
            <person name="Brinkac L.M."/>
            <person name="Haft D.H."/>
            <person name="Selengut J.D."/>
            <person name="Sanka R."/>
            <person name="DePew J."/>
            <person name="Purushe J."/>
            <person name="Whelen A.C."/>
            <person name="Vinetz J.M."/>
            <person name="Sutton G.G."/>
            <person name="Nierman W.C."/>
            <person name="Fouts D.E."/>
        </authorList>
    </citation>
    <scope>NUCLEOTIDE SEQUENCE [LARGE SCALE GENOMIC DNA]</scope>
    <source>
        <strain evidence="2 3">2007001578</strain>
    </source>
</reference>
<name>A0ABP2TCL5_9LEPT</name>
<dbReference type="Proteomes" id="UP000012099">
    <property type="component" value="Unassembled WGS sequence"/>
</dbReference>
<keyword evidence="3" id="KW-1185">Reference proteome</keyword>
<evidence type="ECO:0000313" key="3">
    <source>
        <dbReference type="Proteomes" id="UP000012099"/>
    </source>
</evidence>
<proteinExistence type="predicted"/>
<keyword evidence="1" id="KW-1133">Transmembrane helix</keyword>
<sequence length="42" mass="4997">MFICRNRVKNILFLKKCVSTILEIFFLILKALILGNKFPKRN</sequence>
<dbReference type="EMBL" id="AHMH02000029">
    <property type="protein sequence ID" value="EMN02007.1"/>
    <property type="molecule type" value="Genomic_DNA"/>
</dbReference>
<feature type="transmembrane region" description="Helical" evidence="1">
    <location>
        <begin position="12"/>
        <end position="33"/>
    </location>
</feature>
<protein>
    <submittedName>
        <fullName evidence="2">Uncharacterized protein</fullName>
    </submittedName>
</protein>